<sequence length="548" mass="57510">MLRRLRTGRHGGTVTDHGRGPGRPLARRVADGPVSDVATSILAMLAELGLKAGALGPSQTQITSGVRLPTDAELERAFAAHPPYLIRALAARDAAARELARRRPDLRHCRTDADLVAALAAMGDALGLPVNHILPVATGSYNQTWRTLKLGDPLAAADLRAACVDATQPLTPPALARMVFGYGGRQAEITYWLNALDAIRTGRPVPPAQEDPAIPADLAADAGPAHIPGINEDPAAAEGAESATRQEPQPASPPLDAAGAAGRRRLFTPVALVGGVLVVVLAGVLVAAVWVLTPSNLQAAAPAPTPMVQTRQPDGRAQRELAELQARTGSSIDPDPNPSGRYTLRRRSTESWPSGATPSDANRATTDEQTWCDANATGSRLTTEHVPGRPTRSYHADPACPGPLLIPPSTDCATLRQQAAALRQQPAASGVQSMRALKTINDAYPLAPQQRAAGLCLLADRPDLHYGGDVTDAIGRPGLEISADDPDTGTREVFVIARDALPRTAQSGPTGVGALLSHETVEHADDAVRQQVTTRTLYLGQQHTDSKG</sequence>
<dbReference type="Proteomes" id="UP001143480">
    <property type="component" value="Unassembled WGS sequence"/>
</dbReference>
<name>A0A9W6KSD0_9ACTN</name>
<feature type="transmembrane region" description="Helical" evidence="2">
    <location>
        <begin position="270"/>
        <end position="292"/>
    </location>
</feature>
<reference evidence="3" key="2">
    <citation type="submission" date="2023-01" db="EMBL/GenBank/DDBJ databases">
        <authorList>
            <person name="Sun Q."/>
            <person name="Evtushenko L."/>
        </authorList>
    </citation>
    <scope>NUCLEOTIDE SEQUENCE</scope>
    <source>
        <strain evidence="3">VKM Ac-1321</strain>
    </source>
</reference>
<organism evidence="3 4">
    <name type="scientific">Dactylosporangium matsuzakiense</name>
    <dbReference type="NCBI Taxonomy" id="53360"/>
    <lineage>
        <taxon>Bacteria</taxon>
        <taxon>Bacillati</taxon>
        <taxon>Actinomycetota</taxon>
        <taxon>Actinomycetes</taxon>
        <taxon>Micromonosporales</taxon>
        <taxon>Micromonosporaceae</taxon>
        <taxon>Dactylosporangium</taxon>
    </lineage>
</organism>
<dbReference type="RefSeq" id="WP_271190061.1">
    <property type="nucleotide sequence ID" value="NZ_BSFP01000089.1"/>
</dbReference>
<feature type="region of interest" description="Disordered" evidence="1">
    <location>
        <begin position="325"/>
        <end position="402"/>
    </location>
</feature>
<keyword evidence="2" id="KW-0812">Transmembrane</keyword>
<evidence type="ECO:0000313" key="4">
    <source>
        <dbReference type="Proteomes" id="UP001143480"/>
    </source>
</evidence>
<evidence type="ECO:0000256" key="2">
    <source>
        <dbReference type="SAM" id="Phobius"/>
    </source>
</evidence>
<feature type="region of interest" description="Disordered" evidence="1">
    <location>
        <begin position="219"/>
        <end position="257"/>
    </location>
</feature>
<evidence type="ECO:0000256" key="1">
    <source>
        <dbReference type="SAM" id="MobiDB-lite"/>
    </source>
</evidence>
<feature type="compositionally biased region" description="Polar residues" evidence="1">
    <location>
        <begin position="350"/>
        <end position="369"/>
    </location>
</feature>
<comment type="caution">
    <text evidence="3">The sequence shown here is derived from an EMBL/GenBank/DDBJ whole genome shotgun (WGS) entry which is preliminary data.</text>
</comment>
<evidence type="ECO:0000313" key="3">
    <source>
        <dbReference type="EMBL" id="GLL07217.1"/>
    </source>
</evidence>
<dbReference type="EMBL" id="BSFP01000089">
    <property type="protein sequence ID" value="GLL07217.1"/>
    <property type="molecule type" value="Genomic_DNA"/>
</dbReference>
<gene>
    <name evidence="3" type="ORF">GCM10017581_089690</name>
</gene>
<proteinExistence type="predicted"/>
<accession>A0A9W6KSD0</accession>
<keyword evidence="2" id="KW-1133">Transmembrane helix</keyword>
<keyword evidence="4" id="KW-1185">Reference proteome</keyword>
<reference evidence="3" key="1">
    <citation type="journal article" date="2014" name="Int. J. Syst. Evol. Microbiol.">
        <title>Complete genome sequence of Corynebacterium casei LMG S-19264T (=DSM 44701T), isolated from a smear-ripened cheese.</title>
        <authorList>
            <consortium name="US DOE Joint Genome Institute (JGI-PGF)"/>
            <person name="Walter F."/>
            <person name="Albersmeier A."/>
            <person name="Kalinowski J."/>
            <person name="Ruckert C."/>
        </authorList>
    </citation>
    <scope>NUCLEOTIDE SEQUENCE</scope>
    <source>
        <strain evidence="3">VKM Ac-1321</strain>
    </source>
</reference>
<dbReference type="AlphaFoldDB" id="A0A9W6KSD0"/>
<protein>
    <submittedName>
        <fullName evidence="3">Uncharacterized protein</fullName>
    </submittedName>
</protein>
<feature type="region of interest" description="Disordered" evidence="1">
    <location>
        <begin position="1"/>
        <end position="28"/>
    </location>
</feature>
<keyword evidence="2" id="KW-0472">Membrane</keyword>
<feature type="region of interest" description="Disordered" evidence="1">
    <location>
        <begin position="301"/>
        <end position="320"/>
    </location>
</feature>